<evidence type="ECO:0000256" key="2">
    <source>
        <dbReference type="ARBA" id="ARBA00022536"/>
    </source>
</evidence>
<dbReference type="SMART" id="SM00181">
    <property type="entry name" value="EGF"/>
    <property type="match status" value="3"/>
</dbReference>
<dbReference type="FunFam" id="4.10.400.10:FF:000230">
    <property type="entry name" value="Low-density lipoprotein RecePtor related"/>
    <property type="match status" value="1"/>
</dbReference>
<feature type="disulfide bond" evidence="12">
    <location>
        <begin position="272"/>
        <end position="282"/>
    </location>
</feature>
<accession>A0AAE1QMC7</accession>
<comment type="subcellular location">
    <subcellularLocation>
        <location evidence="1">Membrane</location>
        <topology evidence="1">Single-pass type I membrane protein</topology>
    </subcellularLocation>
</comment>
<evidence type="ECO:0000256" key="7">
    <source>
        <dbReference type="ARBA" id="ARBA00022989"/>
    </source>
</evidence>
<dbReference type="PROSITE" id="PS51120">
    <property type="entry name" value="LDLRB"/>
    <property type="match status" value="1"/>
</dbReference>
<evidence type="ECO:0000256" key="12">
    <source>
        <dbReference type="PROSITE-ProRule" id="PRU00076"/>
    </source>
</evidence>
<feature type="disulfide bond" evidence="13">
    <location>
        <begin position="172"/>
        <end position="187"/>
    </location>
</feature>
<dbReference type="InterPro" id="IPR002172">
    <property type="entry name" value="LDrepeatLR_classA_rpt"/>
</dbReference>
<dbReference type="GO" id="GO:0005509">
    <property type="term" value="F:calcium ion binding"/>
    <property type="evidence" value="ECO:0007669"/>
    <property type="project" value="InterPro"/>
</dbReference>
<proteinExistence type="predicted"/>
<dbReference type="PROSITE" id="PS00010">
    <property type="entry name" value="ASX_HYDROXYL"/>
    <property type="match status" value="1"/>
</dbReference>
<evidence type="ECO:0000256" key="13">
    <source>
        <dbReference type="PROSITE-ProRule" id="PRU00124"/>
    </source>
</evidence>
<dbReference type="AlphaFoldDB" id="A0AAE1QMC7"/>
<dbReference type="InterPro" id="IPR000742">
    <property type="entry name" value="EGF"/>
</dbReference>
<keyword evidence="5" id="KW-0732">Signal</keyword>
<evidence type="ECO:0000256" key="8">
    <source>
        <dbReference type="ARBA" id="ARBA00023136"/>
    </source>
</evidence>
<gene>
    <name evidence="16" type="ORF">Pmani_001626</name>
</gene>
<feature type="disulfide bond" evidence="13">
    <location>
        <begin position="76"/>
        <end position="88"/>
    </location>
</feature>
<dbReference type="InterPro" id="IPR001881">
    <property type="entry name" value="EGF-like_Ca-bd_dom"/>
</dbReference>
<dbReference type="InterPro" id="IPR049883">
    <property type="entry name" value="NOTCH1_EGF-like"/>
</dbReference>
<dbReference type="Gene3D" id="2.120.10.30">
    <property type="entry name" value="TolB, C-terminal domain"/>
    <property type="match status" value="1"/>
</dbReference>
<dbReference type="Gene3D" id="2.10.25.10">
    <property type="entry name" value="Laminin"/>
    <property type="match status" value="2"/>
</dbReference>
<keyword evidence="9 12" id="KW-1015">Disulfide bond</keyword>
<dbReference type="PANTHER" id="PTHR22722">
    <property type="entry name" value="LOW-DENSITY LIPOPROTEIN RECEPTOR-RELATED PROTEIN 2-RELATED"/>
    <property type="match status" value="1"/>
</dbReference>
<keyword evidence="17" id="KW-1185">Reference proteome</keyword>
<dbReference type="InterPro" id="IPR000152">
    <property type="entry name" value="EGF-type_Asp/Asn_hydroxyl_site"/>
</dbReference>
<evidence type="ECO:0000256" key="4">
    <source>
        <dbReference type="ARBA" id="ARBA00022692"/>
    </source>
</evidence>
<evidence type="ECO:0000313" key="16">
    <source>
        <dbReference type="EMBL" id="KAK4327937.1"/>
    </source>
</evidence>
<name>A0AAE1QMC7_9EUCA</name>
<feature type="disulfide bond" evidence="13">
    <location>
        <begin position="95"/>
        <end position="110"/>
    </location>
</feature>
<dbReference type="PROSITE" id="PS01209">
    <property type="entry name" value="LDLRA_1"/>
    <property type="match status" value="3"/>
</dbReference>
<protein>
    <recommendedName>
        <fullName evidence="15">EGF-like domain-containing protein</fullName>
    </recommendedName>
</protein>
<dbReference type="FunFam" id="2.120.10.30:FF:000241">
    <property type="entry name" value="Low-density lipoprotein receptor-related protein 6"/>
    <property type="match status" value="1"/>
</dbReference>
<feature type="repeat" description="LDL-receptor class B" evidence="14">
    <location>
        <begin position="488"/>
        <end position="532"/>
    </location>
</feature>
<comment type="caution">
    <text evidence="16">The sequence shown here is derived from an EMBL/GenBank/DDBJ whole genome shotgun (WGS) entry which is preliminary data.</text>
</comment>
<keyword evidence="8" id="KW-0472">Membrane</keyword>
<dbReference type="PROSITE" id="PS50026">
    <property type="entry name" value="EGF_3"/>
    <property type="match status" value="1"/>
</dbReference>
<dbReference type="InterPro" id="IPR036055">
    <property type="entry name" value="LDL_receptor-like_sf"/>
</dbReference>
<feature type="disulfide bond" evidence="13">
    <location>
        <begin position="56"/>
        <end position="71"/>
    </location>
</feature>
<evidence type="ECO:0000256" key="11">
    <source>
        <dbReference type="ARBA" id="ARBA00023180"/>
    </source>
</evidence>
<dbReference type="SUPFAM" id="SSF57424">
    <property type="entry name" value="LDL receptor-like module"/>
    <property type="match status" value="4"/>
</dbReference>
<keyword evidence="11" id="KW-0325">Glycoprotein</keyword>
<dbReference type="InterPro" id="IPR011042">
    <property type="entry name" value="6-blade_b-propeller_TolB-like"/>
</dbReference>
<dbReference type="InterPro" id="IPR051221">
    <property type="entry name" value="LDLR-related"/>
</dbReference>
<dbReference type="Proteomes" id="UP001292094">
    <property type="component" value="Unassembled WGS sequence"/>
</dbReference>
<evidence type="ECO:0000259" key="15">
    <source>
        <dbReference type="PROSITE" id="PS50026"/>
    </source>
</evidence>
<dbReference type="Gene3D" id="4.10.400.10">
    <property type="entry name" value="Low-density Lipoprotein Receptor"/>
    <property type="match status" value="5"/>
</dbReference>
<keyword evidence="10" id="KW-0675">Receptor</keyword>
<sequence>MTTPRLPGPNLSRLPGPNLSRLLEVLQAPPECESEEFACGEYMWNHTFCIPTHQHCDKVDDCIDKSDEEGCYYRTCLEEDHKCGSGLCIPPTKKCDGYFDCRDEFDESGCNMTSCAKDKFRCNNKCIEKSHKCDHRNDCGDNSDEQECNFPACHEDQFRCANALCIPRRWHCDGHKDCPDGSDEDNCTAIACPDSKFLCPKEQRCIEKSKLCNNERDCDDGSDETTACLAVLCPSLGCEYACRASLVGGQCYCPPGKQVSNDTRTCIDKNECEEWGHCDQHCVNTDGSYKCMCTVGFMLQDNTRCSAITKSDKPGMTLYFTHHDRVLKMPDIAGKEPEVVVNATAASGLDYHYKKDLLYWSDAETRKVYSQKLRGTGTPSETIIALTLPGSLTPGALAVDWVGDKIYVVDILGQKIDVFEILAPYHAIVLSSNITEPQDIGLDPTKGLMFVADTDRIIRANMDGTNLKALVKDVIYKASGIAVDIISQRIFWCDSLLDYIETVTYDGTGRTAIVRGSTVVPAPNRLTMFESKIYWTDSTRQGVIRVDKYDGASSIHHVYRNSEKAQDPKAIKAVHSLMQPPGALCVISNF</sequence>
<feature type="disulfide bond" evidence="13">
    <location>
        <begin position="133"/>
        <end position="148"/>
    </location>
</feature>
<dbReference type="GO" id="GO:0006898">
    <property type="term" value="P:receptor-mediated endocytosis"/>
    <property type="evidence" value="ECO:0007669"/>
    <property type="project" value="TreeGrafter"/>
</dbReference>
<dbReference type="SMART" id="SM00135">
    <property type="entry name" value="LY"/>
    <property type="match status" value="5"/>
</dbReference>
<evidence type="ECO:0000256" key="10">
    <source>
        <dbReference type="ARBA" id="ARBA00023170"/>
    </source>
</evidence>
<keyword evidence="7" id="KW-1133">Transmembrane helix</keyword>
<dbReference type="GO" id="GO:0043235">
    <property type="term" value="C:receptor complex"/>
    <property type="evidence" value="ECO:0007669"/>
    <property type="project" value="TreeGrafter"/>
</dbReference>
<dbReference type="SMART" id="SM00179">
    <property type="entry name" value="EGF_CA"/>
    <property type="match status" value="1"/>
</dbReference>
<dbReference type="CDD" id="cd00054">
    <property type="entry name" value="EGF_CA"/>
    <property type="match status" value="1"/>
</dbReference>
<dbReference type="SUPFAM" id="SSF63825">
    <property type="entry name" value="YWTD domain"/>
    <property type="match status" value="1"/>
</dbReference>
<comment type="caution">
    <text evidence="12">Lacks conserved residue(s) required for the propagation of feature annotation.</text>
</comment>
<keyword evidence="2 12" id="KW-0245">EGF-like domain</keyword>
<dbReference type="InterPro" id="IPR000033">
    <property type="entry name" value="LDLR_classB_rpt"/>
</dbReference>
<evidence type="ECO:0000256" key="9">
    <source>
        <dbReference type="ARBA" id="ARBA00023157"/>
    </source>
</evidence>
<dbReference type="PROSITE" id="PS50068">
    <property type="entry name" value="LDLRA_2"/>
    <property type="match status" value="5"/>
</dbReference>
<dbReference type="InterPro" id="IPR018097">
    <property type="entry name" value="EGF_Ca-bd_CS"/>
</dbReference>
<organism evidence="16 17">
    <name type="scientific">Petrolisthes manimaculis</name>
    <dbReference type="NCBI Taxonomy" id="1843537"/>
    <lineage>
        <taxon>Eukaryota</taxon>
        <taxon>Metazoa</taxon>
        <taxon>Ecdysozoa</taxon>
        <taxon>Arthropoda</taxon>
        <taxon>Crustacea</taxon>
        <taxon>Multicrustacea</taxon>
        <taxon>Malacostraca</taxon>
        <taxon>Eumalacostraca</taxon>
        <taxon>Eucarida</taxon>
        <taxon>Decapoda</taxon>
        <taxon>Pleocyemata</taxon>
        <taxon>Anomura</taxon>
        <taxon>Galatheoidea</taxon>
        <taxon>Porcellanidae</taxon>
        <taxon>Petrolisthes</taxon>
    </lineage>
</organism>
<dbReference type="InterPro" id="IPR023415">
    <property type="entry name" value="LDLR_class-A_CS"/>
</dbReference>
<evidence type="ECO:0000256" key="5">
    <source>
        <dbReference type="ARBA" id="ARBA00022729"/>
    </source>
</evidence>
<evidence type="ECO:0000256" key="14">
    <source>
        <dbReference type="PROSITE-ProRule" id="PRU00461"/>
    </source>
</evidence>
<dbReference type="GO" id="GO:0016324">
    <property type="term" value="C:apical plasma membrane"/>
    <property type="evidence" value="ECO:0007669"/>
    <property type="project" value="TreeGrafter"/>
</dbReference>
<feature type="disulfide bond" evidence="13">
    <location>
        <begin position="153"/>
        <end position="165"/>
    </location>
</feature>
<feature type="domain" description="EGF-like" evidence="15">
    <location>
        <begin position="268"/>
        <end position="306"/>
    </location>
</feature>
<dbReference type="FunFam" id="2.10.25.10:FF:000009">
    <property type="entry name" value="Low-density lipoprotein receptor isoform 1"/>
    <property type="match status" value="1"/>
</dbReference>
<dbReference type="InterPro" id="IPR009030">
    <property type="entry name" value="Growth_fac_rcpt_cys_sf"/>
</dbReference>
<dbReference type="CDD" id="cd00112">
    <property type="entry name" value="LDLa"/>
    <property type="match status" value="5"/>
</dbReference>
<reference evidence="16" key="1">
    <citation type="submission" date="2023-11" db="EMBL/GenBank/DDBJ databases">
        <title>Genome assemblies of two species of porcelain crab, Petrolisthes cinctipes and Petrolisthes manimaculis (Anomura: Porcellanidae).</title>
        <authorList>
            <person name="Angst P."/>
        </authorList>
    </citation>
    <scope>NUCLEOTIDE SEQUENCE</scope>
    <source>
        <strain evidence="16">PB745_02</strain>
        <tissue evidence="16">Gill</tissue>
    </source>
</reference>
<evidence type="ECO:0000256" key="1">
    <source>
        <dbReference type="ARBA" id="ARBA00004479"/>
    </source>
</evidence>
<keyword evidence="4" id="KW-0812">Transmembrane</keyword>
<dbReference type="SUPFAM" id="SSF57184">
    <property type="entry name" value="Growth factor receptor domain"/>
    <property type="match status" value="1"/>
</dbReference>
<dbReference type="Pfam" id="PF00057">
    <property type="entry name" value="Ldl_recept_a"/>
    <property type="match status" value="5"/>
</dbReference>
<feature type="disulfide bond" evidence="13">
    <location>
        <begin position="160"/>
        <end position="178"/>
    </location>
</feature>
<evidence type="ECO:0000256" key="3">
    <source>
        <dbReference type="ARBA" id="ARBA00022583"/>
    </source>
</evidence>
<dbReference type="GO" id="GO:0042562">
    <property type="term" value="F:hormone binding"/>
    <property type="evidence" value="ECO:0007669"/>
    <property type="project" value="TreeGrafter"/>
</dbReference>
<keyword evidence="3" id="KW-0254">Endocytosis</keyword>
<dbReference type="SMART" id="SM00192">
    <property type="entry name" value="LDLa"/>
    <property type="match status" value="5"/>
</dbReference>
<dbReference type="PANTHER" id="PTHR22722:SF14">
    <property type="entry name" value="MEGALIN, ISOFORM A"/>
    <property type="match status" value="1"/>
</dbReference>
<evidence type="ECO:0000313" key="17">
    <source>
        <dbReference type="Proteomes" id="UP001292094"/>
    </source>
</evidence>
<dbReference type="PROSITE" id="PS01187">
    <property type="entry name" value="EGF_CA"/>
    <property type="match status" value="1"/>
</dbReference>
<feature type="disulfide bond" evidence="13">
    <location>
        <begin position="83"/>
        <end position="101"/>
    </location>
</feature>
<dbReference type="PRINTS" id="PR00261">
    <property type="entry name" value="LDLRECEPTOR"/>
</dbReference>
<keyword evidence="6" id="KW-0677">Repeat</keyword>
<evidence type="ECO:0000256" key="6">
    <source>
        <dbReference type="ARBA" id="ARBA00022737"/>
    </source>
</evidence>
<dbReference type="Pfam" id="PF07645">
    <property type="entry name" value="EGF_CA"/>
    <property type="match status" value="1"/>
</dbReference>
<dbReference type="EMBL" id="JAWZYT010000109">
    <property type="protein sequence ID" value="KAK4327937.1"/>
    <property type="molecule type" value="Genomic_DNA"/>
</dbReference>
<dbReference type="PROSITE" id="PS01186">
    <property type="entry name" value="EGF_2"/>
    <property type="match status" value="1"/>
</dbReference>